<organism evidence="2 3">
    <name type="scientific">Trifolium medium</name>
    <dbReference type="NCBI Taxonomy" id="97028"/>
    <lineage>
        <taxon>Eukaryota</taxon>
        <taxon>Viridiplantae</taxon>
        <taxon>Streptophyta</taxon>
        <taxon>Embryophyta</taxon>
        <taxon>Tracheophyta</taxon>
        <taxon>Spermatophyta</taxon>
        <taxon>Magnoliopsida</taxon>
        <taxon>eudicotyledons</taxon>
        <taxon>Gunneridae</taxon>
        <taxon>Pentapetalae</taxon>
        <taxon>rosids</taxon>
        <taxon>fabids</taxon>
        <taxon>Fabales</taxon>
        <taxon>Fabaceae</taxon>
        <taxon>Papilionoideae</taxon>
        <taxon>50 kb inversion clade</taxon>
        <taxon>NPAAA clade</taxon>
        <taxon>Hologalegina</taxon>
        <taxon>IRL clade</taxon>
        <taxon>Trifolieae</taxon>
        <taxon>Trifolium</taxon>
    </lineage>
</organism>
<dbReference type="EMBL" id="LXQA011265109">
    <property type="protein sequence ID" value="MCI91187.1"/>
    <property type="molecule type" value="Genomic_DNA"/>
</dbReference>
<name>A0A392VTD1_9FABA</name>
<dbReference type="Proteomes" id="UP000265520">
    <property type="component" value="Unassembled WGS sequence"/>
</dbReference>
<dbReference type="AlphaFoldDB" id="A0A392VTD1"/>
<feature type="region of interest" description="Disordered" evidence="1">
    <location>
        <begin position="1"/>
        <end position="46"/>
    </location>
</feature>
<feature type="compositionally biased region" description="Polar residues" evidence="1">
    <location>
        <begin position="28"/>
        <end position="37"/>
    </location>
</feature>
<reference evidence="2 3" key="1">
    <citation type="journal article" date="2018" name="Front. Plant Sci.">
        <title>Red Clover (Trifolium pratense) and Zigzag Clover (T. medium) - A Picture of Genomic Similarities and Differences.</title>
        <authorList>
            <person name="Dluhosova J."/>
            <person name="Istvanek J."/>
            <person name="Nedelnik J."/>
            <person name="Repkova J."/>
        </authorList>
    </citation>
    <scope>NUCLEOTIDE SEQUENCE [LARGE SCALE GENOMIC DNA]</scope>
    <source>
        <strain evidence="3">cv. 10/8</strain>
        <tissue evidence="2">Leaf</tissue>
    </source>
</reference>
<proteinExistence type="predicted"/>
<comment type="caution">
    <text evidence="2">The sequence shown here is derived from an EMBL/GenBank/DDBJ whole genome shotgun (WGS) entry which is preliminary data.</text>
</comment>
<keyword evidence="3" id="KW-1185">Reference proteome</keyword>
<accession>A0A392VTD1</accession>
<evidence type="ECO:0000313" key="2">
    <source>
        <dbReference type="EMBL" id="MCI91187.1"/>
    </source>
</evidence>
<evidence type="ECO:0000256" key="1">
    <source>
        <dbReference type="SAM" id="MobiDB-lite"/>
    </source>
</evidence>
<evidence type="ECO:0000313" key="3">
    <source>
        <dbReference type="Proteomes" id="UP000265520"/>
    </source>
</evidence>
<sequence length="46" mass="5227">EKCQEIEDMRSERMNSQGGFNTGGPSRPSDQNQNRGRQGSKPYDRP</sequence>
<feature type="compositionally biased region" description="Basic and acidic residues" evidence="1">
    <location>
        <begin position="1"/>
        <end position="13"/>
    </location>
</feature>
<protein>
    <submittedName>
        <fullName evidence="2">Gag polyprotein</fullName>
    </submittedName>
</protein>
<feature type="non-terminal residue" evidence="2">
    <location>
        <position position="1"/>
    </location>
</feature>